<evidence type="ECO:0000313" key="10">
    <source>
        <dbReference type="Proteomes" id="UP000233534"/>
    </source>
</evidence>
<dbReference type="GO" id="GO:1990904">
    <property type="term" value="C:ribonucleoprotein complex"/>
    <property type="evidence" value="ECO:0007669"/>
    <property type="project" value="UniProtKB-KW"/>
</dbReference>
<evidence type="ECO:0000256" key="3">
    <source>
        <dbReference type="ARBA" id="ARBA00023274"/>
    </source>
</evidence>
<keyword evidence="5" id="KW-0699">rRNA-binding</keyword>
<dbReference type="Proteomes" id="UP000233534">
    <property type="component" value="Chromosome"/>
</dbReference>
<comment type="similarity">
    <text evidence="1 5 6">Belongs to the universal ribosomal protein uL24 family.</text>
</comment>
<dbReference type="InterPro" id="IPR003256">
    <property type="entry name" value="Ribosomal_uL24"/>
</dbReference>
<reference evidence="8 10" key="1">
    <citation type="submission" date="2017-12" db="EMBL/GenBank/DDBJ databases">
        <title>Complete genome sequence of Herbivorax saccincola GGR1, a novel Cellulosome-producing hydrolytic bacterium in a thermophilic biogas plant, established by Illumina and Nanopore MinION sequencing.</title>
        <authorList>
            <person name="Pechtl A."/>
            <person name="Ruckert C."/>
            <person name="Koeck D.E."/>
            <person name="Maus I."/>
            <person name="Winkler A."/>
            <person name="Kalinowski J."/>
            <person name="Puhler A."/>
            <person name="Schwarz W.W."/>
            <person name="Zverlov V.V."/>
            <person name="Schluter A."/>
            <person name="Liebl W."/>
        </authorList>
    </citation>
    <scope>NUCLEOTIDE SEQUENCE [LARGE SCALE GENOMIC DNA]</scope>
    <source>
        <strain evidence="8">GGR1</strain>
        <strain evidence="10">SR1</strain>
    </source>
</reference>
<feature type="domain" description="KOW" evidence="7">
    <location>
        <begin position="6"/>
        <end position="33"/>
    </location>
</feature>
<dbReference type="Pfam" id="PF00467">
    <property type="entry name" value="KOW"/>
    <property type="match status" value="1"/>
</dbReference>
<evidence type="ECO:0000256" key="6">
    <source>
        <dbReference type="RuleBase" id="RU003477"/>
    </source>
</evidence>
<dbReference type="InterPro" id="IPR014722">
    <property type="entry name" value="Rib_uL2_dom2"/>
</dbReference>
<evidence type="ECO:0000256" key="1">
    <source>
        <dbReference type="ARBA" id="ARBA00010618"/>
    </source>
</evidence>
<name>A0A2K9E5B0_9FIRM</name>
<dbReference type="GO" id="GO:0019843">
    <property type="term" value="F:rRNA binding"/>
    <property type="evidence" value="ECO:0007669"/>
    <property type="project" value="UniProtKB-UniRule"/>
</dbReference>
<sequence>MKNKIHVKKGDTVIVLSGKDKNKKGKVIRTFPGNSMVLVEGVNMVKKHVRPRPPMQQGGIINQEAPIHSSKVMLICSKCGKPSKTKITVYENGAKDRACKKCGEVIDSIRGPKK</sequence>
<dbReference type="GO" id="GO:0003735">
    <property type="term" value="F:structural constituent of ribosome"/>
    <property type="evidence" value="ECO:0007669"/>
    <property type="project" value="InterPro"/>
</dbReference>
<evidence type="ECO:0000259" key="7">
    <source>
        <dbReference type="SMART" id="SM00739"/>
    </source>
</evidence>
<keyword evidence="10" id="KW-1185">Reference proteome</keyword>
<accession>A0A2K9E5B0</accession>
<evidence type="ECO:0000313" key="9">
    <source>
        <dbReference type="EMBL" id="PQQ66007.1"/>
    </source>
</evidence>
<protein>
    <recommendedName>
        <fullName evidence="4 5">Large ribosomal subunit protein uL24</fullName>
    </recommendedName>
</protein>
<dbReference type="PROSITE" id="PS01108">
    <property type="entry name" value="RIBOSOMAL_L24"/>
    <property type="match status" value="1"/>
</dbReference>
<dbReference type="InterPro" id="IPR005825">
    <property type="entry name" value="Ribosomal_uL24_CS"/>
</dbReference>
<dbReference type="GO" id="GO:0006412">
    <property type="term" value="P:translation"/>
    <property type="evidence" value="ECO:0007669"/>
    <property type="project" value="UniProtKB-UniRule"/>
</dbReference>
<dbReference type="GO" id="GO:0005840">
    <property type="term" value="C:ribosome"/>
    <property type="evidence" value="ECO:0007669"/>
    <property type="project" value="UniProtKB-KW"/>
</dbReference>
<dbReference type="KEGG" id="hsc:HVS_15335"/>
<dbReference type="SMART" id="SM00739">
    <property type="entry name" value="KOW"/>
    <property type="match status" value="1"/>
</dbReference>
<keyword evidence="2 5" id="KW-0689">Ribosomal protein</keyword>
<dbReference type="EMBL" id="NEMB01000003">
    <property type="protein sequence ID" value="PQQ66007.1"/>
    <property type="molecule type" value="Genomic_DNA"/>
</dbReference>
<dbReference type="PANTHER" id="PTHR12903">
    <property type="entry name" value="MITOCHONDRIAL RIBOSOMAL PROTEIN L24"/>
    <property type="match status" value="1"/>
</dbReference>
<dbReference type="NCBIfam" id="TIGR01079">
    <property type="entry name" value="rplX_bact"/>
    <property type="match status" value="1"/>
</dbReference>
<dbReference type="CDD" id="cd06089">
    <property type="entry name" value="KOW_RPL26"/>
    <property type="match status" value="1"/>
</dbReference>
<proteinExistence type="inferred from homology"/>
<comment type="function">
    <text evidence="5">One of two assembly initiator proteins, it binds directly to the 5'-end of the 23S rRNA, where it nucleates assembly of the 50S subunit.</text>
</comment>
<dbReference type="InterPro" id="IPR041988">
    <property type="entry name" value="Ribosomal_uL24_KOW"/>
</dbReference>
<dbReference type="Proteomes" id="UP000239720">
    <property type="component" value="Unassembled WGS sequence"/>
</dbReference>
<gene>
    <name evidence="5 8" type="primary">rplX</name>
    <name evidence="9" type="ORF">B9R14_03985</name>
    <name evidence="8" type="ORF">HVS_15335</name>
</gene>
<evidence type="ECO:0000313" key="8">
    <source>
        <dbReference type="EMBL" id="AUG58912.1"/>
    </source>
</evidence>
<comment type="subunit">
    <text evidence="5">Part of the 50S ribosomal subunit.</text>
</comment>
<comment type="function">
    <text evidence="5">One of the proteins that surrounds the polypeptide exit tunnel on the outside of the subunit.</text>
</comment>
<evidence type="ECO:0000313" key="11">
    <source>
        <dbReference type="Proteomes" id="UP000239720"/>
    </source>
</evidence>
<dbReference type="InterPro" id="IPR005824">
    <property type="entry name" value="KOW"/>
</dbReference>
<dbReference type="OrthoDB" id="9807419at2"/>
<keyword evidence="3 5" id="KW-0687">Ribonucleoprotein</keyword>
<dbReference type="EMBL" id="CP025197">
    <property type="protein sequence ID" value="AUG58912.1"/>
    <property type="molecule type" value="Genomic_DNA"/>
</dbReference>
<dbReference type="InterPro" id="IPR008991">
    <property type="entry name" value="Translation_prot_SH3-like_sf"/>
</dbReference>
<evidence type="ECO:0000256" key="2">
    <source>
        <dbReference type="ARBA" id="ARBA00022980"/>
    </source>
</evidence>
<reference evidence="9 11" key="2">
    <citation type="journal article" date="2018" name="Syst. Appl. Microbiol.">
        <title>Characterization and high-quality draft genome sequence of Herbivorax saccincola A7, an anaerobic, alkaliphilic, thermophilic, cellulolytic, and xylanolytic bacterium.</title>
        <authorList>
            <person name="Aikawa S."/>
            <person name="Baramee S."/>
            <person name="Sermsathanaswadi J."/>
            <person name="Thianheng P."/>
            <person name="Tachaapaikoon C."/>
            <person name="Shikata A."/>
            <person name="Waeonukul R."/>
            <person name="Pason P."/>
            <person name="Ratanakhanokchai K."/>
            <person name="Kosugi A."/>
        </authorList>
    </citation>
    <scope>NUCLEOTIDE SEQUENCE [LARGE SCALE GENOMIC DNA]</scope>
    <source>
        <strain evidence="9 11">A7</strain>
    </source>
</reference>
<dbReference type="InterPro" id="IPR057264">
    <property type="entry name" value="Ribosomal_uL24_C"/>
</dbReference>
<dbReference type="SUPFAM" id="SSF50104">
    <property type="entry name" value="Translation proteins SH3-like domain"/>
    <property type="match status" value="1"/>
</dbReference>
<dbReference type="HAMAP" id="MF_01326_B">
    <property type="entry name" value="Ribosomal_uL24_B"/>
    <property type="match status" value="1"/>
</dbReference>
<dbReference type="Gene3D" id="2.30.30.30">
    <property type="match status" value="1"/>
</dbReference>
<dbReference type="AlphaFoldDB" id="A0A2K9E5B0"/>
<keyword evidence="5" id="KW-0694">RNA-binding</keyword>
<organism evidence="8 10">
    <name type="scientific">Acetivibrio saccincola</name>
    <dbReference type="NCBI Taxonomy" id="1677857"/>
    <lineage>
        <taxon>Bacteria</taxon>
        <taxon>Bacillati</taxon>
        <taxon>Bacillota</taxon>
        <taxon>Clostridia</taxon>
        <taxon>Eubacteriales</taxon>
        <taxon>Oscillospiraceae</taxon>
        <taxon>Acetivibrio</taxon>
    </lineage>
</organism>
<dbReference type="RefSeq" id="WP_101303618.1">
    <property type="nucleotide sequence ID" value="NZ_CP025197.1"/>
</dbReference>
<dbReference type="Pfam" id="PF17136">
    <property type="entry name" value="ribosomal_L24"/>
    <property type="match status" value="1"/>
</dbReference>
<evidence type="ECO:0000256" key="5">
    <source>
        <dbReference type="HAMAP-Rule" id="MF_01326"/>
    </source>
</evidence>
<evidence type="ECO:0000256" key="4">
    <source>
        <dbReference type="ARBA" id="ARBA00035206"/>
    </source>
</evidence>